<dbReference type="Gene3D" id="1.10.600.10">
    <property type="entry name" value="Farnesyl Diphosphate Synthase"/>
    <property type="match status" value="1"/>
</dbReference>
<dbReference type="GO" id="GO:0004337">
    <property type="term" value="F:(2E,6E)-farnesyl diphosphate synthase activity"/>
    <property type="evidence" value="ECO:0007669"/>
    <property type="project" value="UniProtKB-EC"/>
</dbReference>
<proteinExistence type="inferred from homology"/>
<dbReference type="GO" id="GO:0046872">
    <property type="term" value="F:metal ion binding"/>
    <property type="evidence" value="ECO:0007669"/>
    <property type="project" value="UniProtKB-KW"/>
</dbReference>
<dbReference type="NCBIfam" id="NF045485">
    <property type="entry name" value="FPPsyn"/>
    <property type="match status" value="1"/>
</dbReference>
<gene>
    <name evidence="13" type="ORF">EV213_103221</name>
</gene>
<evidence type="ECO:0000256" key="1">
    <source>
        <dbReference type="ARBA" id="ARBA00001946"/>
    </source>
</evidence>
<evidence type="ECO:0000256" key="12">
    <source>
        <dbReference type="RuleBase" id="RU004466"/>
    </source>
</evidence>
<dbReference type="FunFam" id="1.10.600.10:FF:000001">
    <property type="entry name" value="Geranylgeranyl diphosphate synthase"/>
    <property type="match status" value="1"/>
</dbReference>
<evidence type="ECO:0000256" key="10">
    <source>
        <dbReference type="ARBA" id="ARBA00032873"/>
    </source>
</evidence>
<dbReference type="InterPro" id="IPR000092">
    <property type="entry name" value="Polyprenyl_synt"/>
</dbReference>
<evidence type="ECO:0000256" key="5">
    <source>
        <dbReference type="ARBA" id="ARBA00022679"/>
    </source>
</evidence>
<dbReference type="Proteomes" id="UP000295632">
    <property type="component" value="Unassembled WGS sequence"/>
</dbReference>
<dbReference type="GO" id="GO:0016114">
    <property type="term" value="P:terpenoid biosynthetic process"/>
    <property type="evidence" value="ECO:0007669"/>
    <property type="project" value="UniProtKB-ARBA"/>
</dbReference>
<dbReference type="OrthoDB" id="9805316at2"/>
<dbReference type="SUPFAM" id="SSF48576">
    <property type="entry name" value="Terpenoid synthases"/>
    <property type="match status" value="1"/>
</dbReference>
<comment type="similarity">
    <text evidence="2 12">Belongs to the FPP/GGPP synthase family.</text>
</comment>
<dbReference type="PROSITE" id="PS00444">
    <property type="entry name" value="POLYPRENYL_SYNTHASE_2"/>
    <property type="match status" value="1"/>
</dbReference>
<dbReference type="InterPro" id="IPR008949">
    <property type="entry name" value="Isoprenoid_synthase_dom_sf"/>
</dbReference>
<dbReference type="PANTHER" id="PTHR43281">
    <property type="entry name" value="FARNESYL DIPHOSPHATE SYNTHASE"/>
    <property type="match status" value="1"/>
</dbReference>
<dbReference type="SFLD" id="SFLDS00005">
    <property type="entry name" value="Isoprenoid_Synthase_Type_I"/>
    <property type="match status" value="1"/>
</dbReference>
<evidence type="ECO:0000256" key="3">
    <source>
        <dbReference type="ARBA" id="ARBA00012439"/>
    </source>
</evidence>
<accession>A0A4R6U7I8</accession>
<evidence type="ECO:0000256" key="4">
    <source>
        <dbReference type="ARBA" id="ARBA00015100"/>
    </source>
</evidence>
<dbReference type="Pfam" id="PF00348">
    <property type="entry name" value="polyprenyl_synt"/>
    <property type="match status" value="1"/>
</dbReference>
<comment type="catalytic activity">
    <reaction evidence="11">
        <text>isopentenyl diphosphate + (2E)-geranyl diphosphate = (2E,6E)-farnesyl diphosphate + diphosphate</text>
        <dbReference type="Rhea" id="RHEA:19361"/>
        <dbReference type="ChEBI" id="CHEBI:33019"/>
        <dbReference type="ChEBI" id="CHEBI:58057"/>
        <dbReference type="ChEBI" id="CHEBI:128769"/>
        <dbReference type="ChEBI" id="CHEBI:175763"/>
        <dbReference type="EC" id="2.5.1.10"/>
    </reaction>
</comment>
<keyword evidence="5 12" id="KW-0808">Transferase</keyword>
<dbReference type="CDD" id="cd00685">
    <property type="entry name" value="Trans_IPPS_HT"/>
    <property type="match status" value="1"/>
</dbReference>
<evidence type="ECO:0000256" key="7">
    <source>
        <dbReference type="ARBA" id="ARBA00022842"/>
    </source>
</evidence>
<dbReference type="SFLD" id="SFLDG01017">
    <property type="entry name" value="Polyprenyl_Transferase_Like"/>
    <property type="match status" value="1"/>
</dbReference>
<dbReference type="EMBL" id="SNYJ01000003">
    <property type="protein sequence ID" value="TDQ41642.1"/>
    <property type="molecule type" value="Genomic_DNA"/>
</dbReference>
<keyword evidence="6" id="KW-0479">Metal-binding</keyword>
<organism evidence="13 14">
    <name type="scientific">Aureibacillus halotolerans</name>
    <dbReference type="NCBI Taxonomy" id="1508390"/>
    <lineage>
        <taxon>Bacteria</taxon>
        <taxon>Bacillati</taxon>
        <taxon>Bacillota</taxon>
        <taxon>Bacilli</taxon>
        <taxon>Bacillales</taxon>
        <taxon>Bacillaceae</taxon>
        <taxon>Aureibacillus</taxon>
    </lineage>
</organism>
<evidence type="ECO:0000256" key="9">
    <source>
        <dbReference type="ARBA" id="ARBA00032380"/>
    </source>
</evidence>
<evidence type="ECO:0000313" key="14">
    <source>
        <dbReference type="Proteomes" id="UP000295632"/>
    </source>
</evidence>
<dbReference type="PANTHER" id="PTHR43281:SF1">
    <property type="entry name" value="FARNESYL DIPHOSPHATE SYNTHASE"/>
    <property type="match status" value="1"/>
</dbReference>
<comment type="caution">
    <text evidence="13">The sequence shown here is derived from an EMBL/GenBank/DDBJ whole genome shotgun (WGS) entry which is preliminary data.</text>
</comment>
<evidence type="ECO:0000256" key="11">
    <source>
        <dbReference type="ARBA" id="ARBA00049399"/>
    </source>
</evidence>
<sequence>MNNDLHTYLKDNKKFIDQALLNYLDQKGPASLLSAMTYSIKAGGKRLRPILMIATAEALGSSREVCVPVACALEMIHTYSLIHDDLPSMDNDDFRRGQPTNHKVYGEGMAILSGDALLTHAFYVLGEGKRFLDAETVLRLYQMLAEAAGPTGMVGGQVLDLEAEEQQTPLDSLENIHRNKTGALLRFSIIAGAIIGNASEEELSTLHTFAAHLGLAFQIKDDILDVEGDVDVIGKPIGSDEVNHKSTFPSLLTLDGAKQRLSQEVEMAEQALTRLHLSESSMLRAITHYMVQRVS</sequence>
<dbReference type="EC" id="2.5.1.10" evidence="3"/>
<protein>
    <recommendedName>
        <fullName evidence="4">Farnesyl diphosphate synthase</fullName>
        <ecNumber evidence="3">2.5.1.10</ecNumber>
    </recommendedName>
    <alternativeName>
        <fullName evidence="10">(2E,6E)-farnesyl diphosphate synthase</fullName>
    </alternativeName>
    <alternativeName>
        <fullName evidence="9">Geranyltranstransferase</fullName>
    </alternativeName>
</protein>
<reference evidence="13 14" key="1">
    <citation type="submission" date="2019-03" db="EMBL/GenBank/DDBJ databases">
        <title>Genomic Encyclopedia of Type Strains, Phase IV (KMG-IV): sequencing the most valuable type-strain genomes for metagenomic binning, comparative biology and taxonomic classification.</title>
        <authorList>
            <person name="Goeker M."/>
        </authorList>
    </citation>
    <scope>NUCLEOTIDE SEQUENCE [LARGE SCALE GENOMIC DNA]</scope>
    <source>
        <strain evidence="13 14">DSM 28697</strain>
    </source>
</reference>
<keyword evidence="8" id="KW-0414">Isoprene biosynthesis</keyword>
<dbReference type="PROSITE" id="PS00723">
    <property type="entry name" value="POLYPRENYL_SYNTHASE_1"/>
    <property type="match status" value="1"/>
</dbReference>
<evidence type="ECO:0000256" key="6">
    <source>
        <dbReference type="ARBA" id="ARBA00022723"/>
    </source>
</evidence>
<name>A0A4R6U7I8_9BACI</name>
<dbReference type="InterPro" id="IPR033749">
    <property type="entry name" value="Polyprenyl_synt_CS"/>
</dbReference>
<evidence type="ECO:0000256" key="2">
    <source>
        <dbReference type="ARBA" id="ARBA00006706"/>
    </source>
</evidence>
<keyword evidence="14" id="KW-1185">Reference proteome</keyword>
<dbReference type="RefSeq" id="WP_133579500.1">
    <property type="nucleotide sequence ID" value="NZ_SNYJ01000003.1"/>
</dbReference>
<dbReference type="InterPro" id="IPR053378">
    <property type="entry name" value="Prenyl_diphosphate_synthase"/>
</dbReference>
<keyword evidence="7" id="KW-0460">Magnesium</keyword>
<comment type="cofactor">
    <cofactor evidence="1">
        <name>Mg(2+)</name>
        <dbReference type="ChEBI" id="CHEBI:18420"/>
    </cofactor>
</comment>
<dbReference type="AlphaFoldDB" id="A0A4R6U7I8"/>
<evidence type="ECO:0000313" key="13">
    <source>
        <dbReference type="EMBL" id="TDQ41642.1"/>
    </source>
</evidence>
<dbReference type="GO" id="GO:0005737">
    <property type="term" value="C:cytoplasm"/>
    <property type="evidence" value="ECO:0007669"/>
    <property type="project" value="UniProtKB-ARBA"/>
</dbReference>
<evidence type="ECO:0000256" key="8">
    <source>
        <dbReference type="ARBA" id="ARBA00023229"/>
    </source>
</evidence>